<comment type="caution">
    <text evidence="2">The sequence shown here is derived from an EMBL/GenBank/DDBJ whole genome shotgun (WGS) entry which is preliminary data.</text>
</comment>
<dbReference type="InterPro" id="IPR013096">
    <property type="entry name" value="Cupin_2"/>
</dbReference>
<reference evidence="2 3" key="1">
    <citation type="submission" date="2016-11" db="EMBL/GenBank/DDBJ databases">
        <title>Paenibacillus species isolates.</title>
        <authorList>
            <person name="Beno S.M."/>
        </authorList>
    </citation>
    <scope>NUCLEOTIDE SEQUENCE [LARGE SCALE GENOMIC DNA]</scope>
    <source>
        <strain evidence="2 3">FSL R5-0378</strain>
    </source>
</reference>
<dbReference type="EMBL" id="MRTP01000004">
    <property type="protein sequence ID" value="OMF53744.1"/>
    <property type="molecule type" value="Genomic_DNA"/>
</dbReference>
<dbReference type="AlphaFoldDB" id="A0A1R1EPI0"/>
<dbReference type="Gene3D" id="2.60.120.10">
    <property type="entry name" value="Jelly Rolls"/>
    <property type="match status" value="1"/>
</dbReference>
<dbReference type="InterPro" id="IPR011051">
    <property type="entry name" value="RmlC_Cupin_sf"/>
</dbReference>
<gene>
    <name evidence="2" type="ORF">BK138_18160</name>
</gene>
<dbReference type="PANTHER" id="PTHR43346">
    <property type="entry name" value="LIGAND BINDING DOMAIN PROTEIN, PUTATIVE (AFU_ORTHOLOGUE AFUA_6G14370)-RELATED"/>
    <property type="match status" value="1"/>
</dbReference>
<dbReference type="RefSeq" id="WP_076171460.1">
    <property type="nucleotide sequence ID" value="NZ_MRTP01000004.1"/>
</dbReference>
<dbReference type="Pfam" id="PF07883">
    <property type="entry name" value="Cupin_2"/>
    <property type="match status" value="1"/>
</dbReference>
<evidence type="ECO:0000259" key="1">
    <source>
        <dbReference type="Pfam" id="PF07883"/>
    </source>
</evidence>
<protein>
    <submittedName>
        <fullName evidence="2">Cupin</fullName>
    </submittedName>
</protein>
<dbReference type="PANTHER" id="PTHR43346:SF1">
    <property type="entry name" value="QUERCETIN 2,3-DIOXYGENASE-RELATED"/>
    <property type="match status" value="1"/>
</dbReference>
<proteinExistence type="predicted"/>
<accession>A0A1R1EPI0</accession>
<sequence>MIDGLVLGHFEQCEVRKISSKDSNKFVMLCDGTQVPFVSVVEIFDAGGQTPPNEHSGAYEYFYVLAGEGIAIVGDIETGIRTGSFFVVPPGNNHQVKNTGEGRLYVLTTMVPDEKFSDLIKSGPAASLDEEDLAVLRGAAFPGAAAPANS</sequence>
<dbReference type="STRING" id="297318.BK138_18160"/>
<evidence type="ECO:0000313" key="3">
    <source>
        <dbReference type="Proteomes" id="UP000187172"/>
    </source>
</evidence>
<feature type="domain" description="Cupin type-2" evidence="1">
    <location>
        <begin position="41"/>
        <end position="108"/>
    </location>
</feature>
<dbReference type="InterPro" id="IPR052538">
    <property type="entry name" value="Flavonoid_dioxygenase-like"/>
</dbReference>
<evidence type="ECO:0000313" key="2">
    <source>
        <dbReference type="EMBL" id="OMF53744.1"/>
    </source>
</evidence>
<dbReference type="SUPFAM" id="SSF51182">
    <property type="entry name" value="RmlC-like cupins"/>
    <property type="match status" value="1"/>
</dbReference>
<organism evidence="2 3">
    <name type="scientific">Paenibacillus rhizosphaerae</name>
    <dbReference type="NCBI Taxonomy" id="297318"/>
    <lineage>
        <taxon>Bacteria</taxon>
        <taxon>Bacillati</taxon>
        <taxon>Bacillota</taxon>
        <taxon>Bacilli</taxon>
        <taxon>Bacillales</taxon>
        <taxon>Paenibacillaceae</taxon>
        <taxon>Paenibacillus</taxon>
    </lineage>
</organism>
<dbReference type="Proteomes" id="UP000187172">
    <property type="component" value="Unassembled WGS sequence"/>
</dbReference>
<dbReference type="CDD" id="cd06987">
    <property type="entry name" value="cupin_MAE_RS03005"/>
    <property type="match status" value="1"/>
</dbReference>
<keyword evidence="3" id="KW-1185">Reference proteome</keyword>
<dbReference type="InterPro" id="IPR014710">
    <property type="entry name" value="RmlC-like_jellyroll"/>
</dbReference>
<name>A0A1R1EPI0_9BACL</name>